<comment type="caution">
    <text evidence="1">The sequence shown here is derived from an EMBL/GenBank/DDBJ whole genome shotgun (WGS) entry which is preliminary data.</text>
</comment>
<evidence type="ECO:0008006" key="3">
    <source>
        <dbReference type="Google" id="ProtNLM"/>
    </source>
</evidence>
<dbReference type="RefSeq" id="WP_195190695.1">
    <property type="nucleotide sequence ID" value="NZ_JADMUL010000002.1"/>
</dbReference>
<name>A0AAW6FQN4_9FIRM</name>
<evidence type="ECO:0000313" key="2">
    <source>
        <dbReference type="Proteomes" id="UP001220658"/>
    </source>
</evidence>
<gene>
    <name evidence="1" type="ORF">POG00_01320</name>
</gene>
<dbReference type="AlphaFoldDB" id="A0AAW6FQN4"/>
<organism evidence="1 2">
    <name type="scientific">Faecalitalea cylindroides</name>
    <dbReference type="NCBI Taxonomy" id="39483"/>
    <lineage>
        <taxon>Bacteria</taxon>
        <taxon>Bacillati</taxon>
        <taxon>Bacillota</taxon>
        <taxon>Erysipelotrichia</taxon>
        <taxon>Erysipelotrichales</taxon>
        <taxon>Erysipelotrichaceae</taxon>
        <taxon>Faecalitalea</taxon>
    </lineage>
</organism>
<evidence type="ECO:0000313" key="1">
    <source>
        <dbReference type="EMBL" id="MDC0827345.1"/>
    </source>
</evidence>
<proteinExistence type="predicted"/>
<reference evidence="1" key="1">
    <citation type="submission" date="2023-01" db="EMBL/GenBank/DDBJ databases">
        <title>Human gut microbiome strain richness.</title>
        <authorList>
            <person name="Chen-Liaw A."/>
        </authorList>
    </citation>
    <scope>NUCLEOTIDE SEQUENCE</scope>
    <source>
        <strain evidence="1">D55st1_G4_D55t1_190419</strain>
    </source>
</reference>
<protein>
    <recommendedName>
        <fullName evidence="3">Capsular biosynthesis protein</fullName>
    </recommendedName>
</protein>
<sequence>MKIGIIGFAKIKYMPYLNFYLDCINRMNSNKYLDVFVIEWDRENVNQTKQEYKIDGVSKVYSFQNFQLDEVRKISKVKNLFLYRKYTKSIIKKEKFDKLILLHTFPAVLLFDLLMTKYRKRYIFDYRDFTYEKISLFKYIIGLIVKKSNMTFVSSDGFREYLPRLSKIYTSHNLDMETLKYKGIRKSINRKQDRLRISFWGFIRHEKINIKLISNLQNDPRFEIHYYGREQQTAKNLKEYCMHNGVKNVFFHGTYEPSQKVDFAKKTDIVHNLYDNETQTNLAMGNKYYDAIVFSIPQLCLCHSYMGDRITDKDIGLSISIDQNVGDKIYDYYQNINWDIFDDNIKKEVDIVVKEYMLGQKKIREFIERRN</sequence>
<dbReference type="Proteomes" id="UP001220658">
    <property type="component" value="Unassembled WGS sequence"/>
</dbReference>
<dbReference type="SUPFAM" id="SSF53756">
    <property type="entry name" value="UDP-Glycosyltransferase/glycogen phosphorylase"/>
    <property type="match status" value="1"/>
</dbReference>
<accession>A0AAW6FQN4</accession>
<dbReference type="EMBL" id="JAQNCK010000002">
    <property type="protein sequence ID" value="MDC0827345.1"/>
    <property type="molecule type" value="Genomic_DNA"/>
</dbReference>